<reference evidence="2 3" key="1">
    <citation type="journal article" date="2024" name="Commun. Biol.">
        <title>Comparative genomic analysis of thermophilic fungi reveals convergent evolutionary adaptations and gene losses.</title>
        <authorList>
            <person name="Steindorff A.S."/>
            <person name="Aguilar-Pontes M.V."/>
            <person name="Robinson A.J."/>
            <person name="Andreopoulos B."/>
            <person name="LaButti K."/>
            <person name="Kuo A."/>
            <person name="Mondo S."/>
            <person name="Riley R."/>
            <person name="Otillar R."/>
            <person name="Haridas S."/>
            <person name="Lipzen A."/>
            <person name="Grimwood J."/>
            <person name="Schmutz J."/>
            <person name="Clum A."/>
            <person name="Reid I.D."/>
            <person name="Moisan M.C."/>
            <person name="Butler G."/>
            <person name="Nguyen T.T.M."/>
            <person name="Dewar K."/>
            <person name="Conant G."/>
            <person name="Drula E."/>
            <person name="Henrissat B."/>
            <person name="Hansel C."/>
            <person name="Singer S."/>
            <person name="Hutchinson M.I."/>
            <person name="de Vries R.P."/>
            <person name="Natvig D.O."/>
            <person name="Powell A.J."/>
            <person name="Tsang A."/>
            <person name="Grigoriev I.V."/>
        </authorList>
    </citation>
    <scope>NUCLEOTIDE SEQUENCE [LARGE SCALE GENOMIC DNA]</scope>
    <source>
        <strain evidence="2 3">CBS 494.80</strain>
    </source>
</reference>
<dbReference type="Proteomes" id="UP001595075">
    <property type="component" value="Unassembled WGS sequence"/>
</dbReference>
<dbReference type="PANTHER" id="PTHR35910:SF6">
    <property type="entry name" value="2EXR DOMAIN-CONTAINING PROTEIN"/>
    <property type="match status" value="1"/>
</dbReference>
<protein>
    <recommendedName>
        <fullName evidence="1">2EXR domain-containing protein</fullName>
    </recommendedName>
</protein>
<dbReference type="PANTHER" id="PTHR35910">
    <property type="entry name" value="2EXR DOMAIN-CONTAINING PROTEIN"/>
    <property type="match status" value="1"/>
</dbReference>
<dbReference type="Pfam" id="PF20150">
    <property type="entry name" value="2EXR"/>
    <property type="match status" value="1"/>
</dbReference>
<name>A0ABR4C6E3_9HELO</name>
<feature type="domain" description="2EXR" evidence="1">
    <location>
        <begin position="72"/>
        <end position="152"/>
    </location>
</feature>
<sequence length="387" mass="43898">MQSQETAPLIQVSETDAVGNMTSLNNAPVVEETSVEVHPVGLTVPTTTTTAIQLVQPKKRVRKPRPKKLKVFTVFNKLPSELRCMIFVYLLPKPDAIHEAIWDFFKDNNDVDVDRICGGFQSTNRTPTALLRVNKESRALALKHYTPVLARRSVVKPIGSYLLSGNMYEGNVIAGTEKKYPHGHIITEDMVEVRSHTLSDDFLAKRGVLIEYPARSFFNLKNDILYFNSATYNKHPIRDYDLWVDIKRSWSKEFVNSLHAGLHHLSVKHAQFTNLNTLTLVFYDTGHPDMKEKTTQNTGPITFTENEDIGPMTRRKGGRVPGPFEAVARVLRAPTPLPTPAAVLAEIELRKTTTATEVLELKKQKPEMNVPEIKWRFARRNGKFKQR</sequence>
<evidence type="ECO:0000313" key="3">
    <source>
        <dbReference type="Proteomes" id="UP001595075"/>
    </source>
</evidence>
<accession>A0ABR4C6E3</accession>
<proteinExistence type="predicted"/>
<evidence type="ECO:0000313" key="2">
    <source>
        <dbReference type="EMBL" id="KAL2065514.1"/>
    </source>
</evidence>
<organism evidence="2 3">
    <name type="scientific">Oculimacula yallundae</name>
    <dbReference type="NCBI Taxonomy" id="86028"/>
    <lineage>
        <taxon>Eukaryota</taxon>
        <taxon>Fungi</taxon>
        <taxon>Dikarya</taxon>
        <taxon>Ascomycota</taxon>
        <taxon>Pezizomycotina</taxon>
        <taxon>Leotiomycetes</taxon>
        <taxon>Helotiales</taxon>
        <taxon>Ploettnerulaceae</taxon>
        <taxon>Oculimacula</taxon>
    </lineage>
</organism>
<dbReference type="InterPro" id="IPR045518">
    <property type="entry name" value="2EXR"/>
</dbReference>
<evidence type="ECO:0000259" key="1">
    <source>
        <dbReference type="Pfam" id="PF20150"/>
    </source>
</evidence>
<dbReference type="EMBL" id="JAZHXI010000012">
    <property type="protein sequence ID" value="KAL2065514.1"/>
    <property type="molecule type" value="Genomic_DNA"/>
</dbReference>
<gene>
    <name evidence="2" type="ORF">VTL71DRAFT_3184</name>
</gene>
<comment type="caution">
    <text evidence="2">The sequence shown here is derived from an EMBL/GenBank/DDBJ whole genome shotgun (WGS) entry which is preliminary data.</text>
</comment>
<keyword evidence="3" id="KW-1185">Reference proteome</keyword>